<feature type="domain" description="Transglutaminase-like" evidence="2">
    <location>
        <begin position="424"/>
        <end position="480"/>
    </location>
</feature>
<dbReference type="Gene3D" id="3.10.620.30">
    <property type="match status" value="1"/>
</dbReference>
<dbReference type="EMBL" id="NIOJ01000045">
    <property type="protein sequence ID" value="PNT96729.1"/>
    <property type="molecule type" value="Genomic_DNA"/>
</dbReference>
<evidence type="ECO:0000256" key="1">
    <source>
        <dbReference type="SAM" id="SignalP"/>
    </source>
</evidence>
<dbReference type="RefSeq" id="WP_103082485.1">
    <property type="nucleotide sequence ID" value="NZ_CP021850.1"/>
</dbReference>
<proteinExistence type="predicted"/>
<dbReference type="OrthoDB" id="9788327at2"/>
<name>A0A2K2FD78_9CLOT</name>
<organism evidence="3 4">
    <name type="scientific">Clostridium thermosuccinogenes</name>
    <dbReference type="NCBI Taxonomy" id="84032"/>
    <lineage>
        <taxon>Bacteria</taxon>
        <taxon>Bacillati</taxon>
        <taxon>Bacillota</taxon>
        <taxon>Clostridia</taxon>
        <taxon>Eubacteriales</taxon>
        <taxon>Clostridiaceae</taxon>
        <taxon>Clostridium</taxon>
    </lineage>
</organism>
<dbReference type="InterPro" id="IPR002931">
    <property type="entry name" value="Transglutaminase-like"/>
</dbReference>
<dbReference type="Pfam" id="PF01841">
    <property type="entry name" value="Transglut_core"/>
    <property type="match status" value="1"/>
</dbReference>
<dbReference type="PANTHER" id="PTHR37841">
    <property type="entry name" value="GLR2918 PROTEIN"/>
    <property type="match status" value="1"/>
</dbReference>
<feature type="chain" id="PRO_5014431372" description="Transglutaminase-like domain-containing protein" evidence="1">
    <location>
        <begin position="30"/>
        <end position="515"/>
    </location>
</feature>
<comment type="caution">
    <text evidence="3">The sequence shown here is derived from an EMBL/GenBank/DDBJ whole genome shotgun (WGS) entry which is preliminary data.</text>
</comment>
<evidence type="ECO:0000259" key="2">
    <source>
        <dbReference type="SMART" id="SM00460"/>
    </source>
</evidence>
<dbReference type="InterPro" id="IPR038765">
    <property type="entry name" value="Papain-like_cys_pep_sf"/>
</dbReference>
<protein>
    <recommendedName>
        <fullName evidence="2">Transglutaminase-like domain-containing protein</fullName>
    </recommendedName>
</protein>
<keyword evidence="1" id="KW-0732">Signal</keyword>
<feature type="signal peptide" evidence="1">
    <location>
        <begin position="1"/>
        <end position="29"/>
    </location>
</feature>
<evidence type="ECO:0000313" key="3">
    <source>
        <dbReference type="EMBL" id="PNT96729.1"/>
    </source>
</evidence>
<sequence length="515" mass="57984">MKRGLSIALVIIFISLFCLNTLGSASAYAATGTSASVDNSAASASDSVDLSPKYDKSSGLYGYVNKSGKWIIKPQFIMAKPFSEGLAAVAEDSETSKWGYIKPDGTYAIKPKFMEAYNFKNNFAVVNDNMLAATINKKGEYIKKTKYYLAGADTNDYFRAHITNVNPFIGLSDVKYGLITNEGAIVKPEYDSQAFVVDGFICVYKEDSSKDVSKRTNSIVLKNGTVVKLDGKLISASEGIGYVEYEGKEGALKGKKLCEFVTEQGKIFKSYKDKDGKEYPFLDAEAFSEGYAAVMINELNSDNTYFNKWGFLKKDGTWLVEPKYARARSFKNGVAPVKMKGESYGYIKTDLTWYIKPFDYTEQQKAEYEYAVNEAKKILKKLINDSMSEYEKVYAIHKYVTDTVRYDVNDYDSTPRVSYSAYGAINYHYAVCEGFAELMDIMLKLAGIETMIVVGHASDTPHAWNLVKISGYYYHLDATWDSFSKTLYFLKSDEYTSREKTWDRDKYPAAPKNYE</sequence>
<dbReference type="SUPFAM" id="SSF54001">
    <property type="entry name" value="Cysteine proteinases"/>
    <property type="match status" value="1"/>
</dbReference>
<dbReference type="InterPro" id="IPR032774">
    <property type="entry name" value="WG_beta_rep"/>
</dbReference>
<dbReference type="AlphaFoldDB" id="A0A2K2FD78"/>
<dbReference type="Proteomes" id="UP000236151">
    <property type="component" value="Unassembled WGS sequence"/>
</dbReference>
<dbReference type="PANTHER" id="PTHR37841:SF1">
    <property type="entry name" value="DUF3298 DOMAIN-CONTAINING PROTEIN"/>
    <property type="match status" value="1"/>
</dbReference>
<evidence type="ECO:0000313" key="4">
    <source>
        <dbReference type="Proteomes" id="UP000236151"/>
    </source>
</evidence>
<reference evidence="3 4" key="1">
    <citation type="submission" date="2017-06" db="EMBL/GenBank/DDBJ databases">
        <title>Investigating the central metabolism of Clostridium thermosuccinogenes.</title>
        <authorList>
            <person name="Koendjbiharie J.G."/>
            <person name="van Kranenburg R."/>
        </authorList>
    </citation>
    <scope>NUCLEOTIDE SEQUENCE [LARGE SCALE GENOMIC DNA]</scope>
    <source>
        <strain evidence="3 4">DSM 5806</strain>
    </source>
</reference>
<gene>
    <name evidence="3" type="ORF">CDQ84_14670</name>
</gene>
<dbReference type="SMART" id="SM00460">
    <property type="entry name" value="TGc"/>
    <property type="match status" value="1"/>
</dbReference>
<keyword evidence="4" id="KW-1185">Reference proteome</keyword>
<accession>A0A2K2FD78</accession>
<dbReference type="Pfam" id="PF14903">
    <property type="entry name" value="WG_beta_rep"/>
    <property type="match status" value="3"/>
</dbReference>
<dbReference type="KEGG" id="cthd:CDO33_12220"/>